<dbReference type="Proteomes" id="UP000527355">
    <property type="component" value="Unassembled WGS sequence"/>
</dbReference>
<evidence type="ECO:0000256" key="1">
    <source>
        <dbReference type="SAM" id="MobiDB-lite"/>
    </source>
</evidence>
<feature type="compositionally biased region" description="Pro residues" evidence="1">
    <location>
        <begin position="114"/>
        <end position="124"/>
    </location>
</feature>
<sequence length="238" mass="25350">MFVVLTKSDCDIKYIIFKVKNSGFDPHPPLSIPPPHPGCSVWGKTENYLLISVGETGTHAQEGGRPGERPGAGHLERRPPHLPGSALHRQVPTLPKPRRPPACGPFTPEGLGPLPAPPDPPNVQVPPSTGTQRGWRLPARGARQPPLAARGWRRAQPRPLAHRVAPASEGLTAAPLGRGLARAQALPPAPLSPPPLPGGVGVGAQNFPDPASEQPLRLPPGERGRPYPRRMEALMAQR</sequence>
<comment type="caution">
    <text evidence="2">The sequence shown here is derived from an EMBL/GenBank/DDBJ whole genome shotgun (WGS) entry which is preliminary data.</text>
</comment>
<protein>
    <submittedName>
        <fullName evidence="2">Uncharacterized protein</fullName>
    </submittedName>
</protein>
<evidence type="ECO:0000313" key="2">
    <source>
        <dbReference type="EMBL" id="KAF6295987.1"/>
    </source>
</evidence>
<proteinExistence type="predicted"/>
<organism evidence="2 3">
    <name type="scientific">Myotis myotis</name>
    <name type="common">Greater mouse-eared bat</name>
    <name type="synonym">Vespertilio myotis</name>
    <dbReference type="NCBI Taxonomy" id="51298"/>
    <lineage>
        <taxon>Eukaryota</taxon>
        <taxon>Metazoa</taxon>
        <taxon>Chordata</taxon>
        <taxon>Craniata</taxon>
        <taxon>Vertebrata</taxon>
        <taxon>Euteleostomi</taxon>
        <taxon>Mammalia</taxon>
        <taxon>Eutheria</taxon>
        <taxon>Laurasiatheria</taxon>
        <taxon>Chiroptera</taxon>
        <taxon>Yangochiroptera</taxon>
        <taxon>Vespertilionidae</taxon>
        <taxon>Myotis</taxon>
    </lineage>
</organism>
<gene>
    <name evidence="2" type="ORF">mMyoMyo1_009119</name>
</gene>
<evidence type="ECO:0000313" key="3">
    <source>
        <dbReference type="Proteomes" id="UP000527355"/>
    </source>
</evidence>
<feature type="region of interest" description="Disordered" evidence="1">
    <location>
        <begin position="56"/>
        <end position="158"/>
    </location>
</feature>
<name>A0A7J7T6E5_MYOMY</name>
<feature type="compositionally biased region" description="Pro residues" evidence="1">
    <location>
        <begin position="187"/>
        <end position="197"/>
    </location>
</feature>
<feature type="compositionally biased region" description="Basic and acidic residues" evidence="1">
    <location>
        <begin position="220"/>
        <end position="232"/>
    </location>
</feature>
<dbReference type="AlphaFoldDB" id="A0A7J7T6E5"/>
<keyword evidence="3" id="KW-1185">Reference proteome</keyword>
<reference evidence="2 3" key="1">
    <citation type="journal article" date="2020" name="Nature">
        <title>Six reference-quality genomes reveal evolution of bat adaptations.</title>
        <authorList>
            <person name="Jebb D."/>
            <person name="Huang Z."/>
            <person name="Pippel M."/>
            <person name="Hughes G.M."/>
            <person name="Lavrichenko K."/>
            <person name="Devanna P."/>
            <person name="Winkler S."/>
            <person name="Jermiin L.S."/>
            <person name="Skirmuntt E.C."/>
            <person name="Katzourakis A."/>
            <person name="Burkitt-Gray L."/>
            <person name="Ray D.A."/>
            <person name="Sullivan K.A.M."/>
            <person name="Roscito J.G."/>
            <person name="Kirilenko B.M."/>
            <person name="Davalos L.M."/>
            <person name="Corthals A.P."/>
            <person name="Power M.L."/>
            <person name="Jones G."/>
            <person name="Ransome R.D."/>
            <person name="Dechmann D.K.N."/>
            <person name="Locatelli A.G."/>
            <person name="Puechmaille S.J."/>
            <person name="Fedrigo O."/>
            <person name="Jarvis E.D."/>
            <person name="Hiller M."/>
            <person name="Vernes S.C."/>
            <person name="Myers E.W."/>
            <person name="Teeling E.C."/>
        </authorList>
    </citation>
    <scope>NUCLEOTIDE SEQUENCE [LARGE SCALE GENOMIC DNA]</scope>
    <source>
        <strain evidence="2">MMyoMyo1</strain>
        <tissue evidence="2">Flight muscle</tissue>
    </source>
</reference>
<accession>A0A7J7T6E5</accession>
<dbReference type="EMBL" id="JABWUV010000017">
    <property type="protein sequence ID" value="KAF6295987.1"/>
    <property type="molecule type" value="Genomic_DNA"/>
</dbReference>
<feature type="region of interest" description="Disordered" evidence="1">
    <location>
        <begin position="184"/>
        <end position="238"/>
    </location>
</feature>